<dbReference type="EMBL" id="JBICBT010000810">
    <property type="protein sequence ID" value="KAL3099365.1"/>
    <property type="molecule type" value="Genomic_DNA"/>
</dbReference>
<evidence type="ECO:0000313" key="2">
    <source>
        <dbReference type="EMBL" id="KAL3099365.1"/>
    </source>
</evidence>
<name>A0ABD2K914_9BILA</name>
<feature type="compositionally biased region" description="Polar residues" evidence="1">
    <location>
        <begin position="1"/>
        <end position="25"/>
    </location>
</feature>
<evidence type="ECO:0000256" key="1">
    <source>
        <dbReference type="SAM" id="MobiDB-lite"/>
    </source>
</evidence>
<accession>A0ABD2K914</accession>
<comment type="caution">
    <text evidence="3">The sequence shown here is derived from an EMBL/GenBank/DDBJ whole genome shotgun (WGS) entry which is preliminary data.</text>
</comment>
<reference evidence="3 4" key="1">
    <citation type="submission" date="2024-10" db="EMBL/GenBank/DDBJ databases">
        <authorList>
            <person name="Kim D."/>
        </authorList>
    </citation>
    <scope>NUCLEOTIDE SEQUENCE [LARGE SCALE GENOMIC DNA]</scope>
    <source>
        <strain evidence="3">BH-2024</strain>
    </source>
</reference>
<evidence type="ECO:0000313" key="4">
    <source>
        <dbReference type="Proteomes" id="UP001620626"/>
    </source>
</evidence>
<keyword evidence="4" id="KW-1185">Reference proteome</keyword>
<sequence length="235" mass="26035">MDNTHNNNMSSKQIPSEGNQPTDVQLSVAPGSGSSVNGKDHNIFVGGLYELISYENVLSVSLRPAPYGIVVNNDLPLMGLWSTTTCPLWDCGQQRPAPYGIVVNNDLPLMGLWSTTTCPLWDCGQQRPAPYGIVVNNDLPLMGLWSTKTCPLWDCGQQQPALYGIVVNNNLPLIGLWSTTTCPLWDCGQLYWIDAFKARKGEEEKERRDERKRRAPAVDGAICQPKELAYPKLPF</sequence>
<proteinExistence type="predicted"/>
<dbReference type="AlphaFoldDB" id="A0ABD2K914"/>
<gene>
    <name evidence="2" type="ORF">niasHT_026786</name>
    <name evidence="3" type="ORF">niasHT_026787</name>
</gene>
<organism evidence="3 4">
    <name type="scientific">Heterodera trifolii</name>
    <dbReference type="NCBI Taxonomy" id="157864"/>
    <lineage>
        <taxon>Eukaryota</taxon>
        <taxon>Metazoa</taxon>
        <taxon>Ecdysozoa</taxon>
        <taxon>Nematoda</taxon>
        <taxon>Chromadorea</taxon>
        <taxon>Rhabditida</taxon>
        <taxon>Tylenchina</taxon>
        <taxon>Tylenchomorpha</taxon>
        <taxon>Tylenchoidea</taxon>
        <taxon>Heteroderidae</taxon>
        <taxon>Heteroderinae</taxon>
        <taxon>Heterodera</taxon>
    </lineage>
</organism>
<dbReference type="EMBL" id="JBICBT010000810">
    <property type="protein sequence ID" value="KAL3099366.1"/>
    <property type="molecule type" value="Genomic_DNA"/>
</dbReference>
<feature type="region of interest" description="Disordered" evidence="1">
    <location>
        <begin position="1"/>
        <end position="33"/>
    </location>
</feature>
<dbReference type="Proteomes" id="UP001620626">
    <property type="component" value="Unassembled WGS sequence"/>
</dbReference>
<protein>
    <submittedName>
        <fullName evidence="3">Uncharacterized protein</fullName>
    </submittedName>
</protein>
<evidence type="ECO:0000313" key="3">
    <source>
        <dbReference type="EMBL" id="KAL3099366.1"/>
    </source>
</evidence>